<evidence type="ECO:0008006" key="4">
    <source>
        <dbReference type="Google" id="ProtNLM"/>
    </source>
</evidence>
<feature type="region of interest" description="Disordered" evidence="1">
    <location>
        <begin position="126"/>
        <end position="149"/>
    </location>
</feature>
<accession>A0A518HA60</accession>
<dbReference type="Proteomes" id="UP000317835">
    <property type="component" value="Chromosome"/>
</dbReference>
<gene>
    <name evidence="2" type="ORF">ElP_55780</name>
</gene>
<dbReference type="KEGG" id="tpla:ElP_55780"/>
<proteinExistence type="predicted"/>
<evidence type="ECO:0000313" key="2">
    <source>
        <dbReference type="EMBL" id="QDV37636.1"/>
    </source>
</evidence>
<keyword evidence="3" id="KW-1185">Reference proteome</keyword>
<organism evidence="2 3">
    <name type="scientific">Tautonia plasticadhaerens</name>
    <dbReference type="NCBI Taxonomy" id="2527974"/>
    <lineage>
        <taxon>Bacteria</taxon>
        <taxon>Pseudomonadati</taxon>
        <taxon>Planctomycetota</taxon>
        <taxon>Planctomycetia</taxon>
        <taxon>Isosphaerales</taxon>
        <taxon>Isosphaeraceae</taxon>
        <taxon>Tautonia</taxon>
    </lineage>
</organism>
<sequence length="149" mass="15806">MAAVLALSPMRAGADIGERATPPDRVDFELEVMPVFTLFGCNAGSCHGAAAGRGGFKLSLYGGDPRADHRAIVRQLEGRWINLASPDDSLLLAEPTFALDHGGGLRYEADSEAAGLLRDWIARGPERARADDWSGSRSLPTGTSASRRA</sequence>
<reference evidence="2 3" key="1">
    <citation type="submission" date="2019-02" db="EMBL/GenBank/DDBJ databases">
        <title>Deep-cultivation of Planctomycetes and their phenomic and genomic characterization uncovers novel biology.</title>
        <authorList>
            <person name="Wiegand S."/>
            <person name="Jogler M."/>
            <person name="Boedeker C."/>
            <person name="Pinto D."/>
            <person name="Vollmers J."/>
            <person name="Rivas-Marin E."/>
            <person name="Kohn T."/>
            <person name="Peeters S.H."/>
            <person name="Heuer A."/>
            <person name="Rast P."/>
            <person name="Oberbeckmann S."/>
            <person name="Bunk B."/>
            <person name="Jeske O."/>
            <person name="Meyerdierks A."/>
            <person name="Storesund J.E."/>
            <person name="Kallscheuer N."/>
            <person name="Luecker S."/>
            <person name="Lage O.M."/>
            <person name="Pohl T."/>
            <person name="Merkel B.J."/>
            <person name="Hornburger P."/>
            <person name="Mueller R.-W."/>
            <person name="Bruemmer F."/>
            <person name="Labrenz M."/>
            <person name="Spormann A.M."/>
            <person name="Op den Camp H."/>
            <person name="Overmann J."/>
            <person name="Amann R."/>
            <person name="Jetten M.S.M."/>
            <person name="Mascher T."/>
            <person name="Medema M.H."/>
            <person name="Devos D.P."/>
            <person name="Kaster A.-K."/>
            <person name="Ovreas L."/>
            <person name="Rohde M."/>
            <person name="Galperin M.Y."/>
            <person name="Jogler C."/>
        </authorList>
    </citation>
    <scope>NUCLEOTIDE SEQUENCE [LARGE SCALE GENOMIC DNA]</scope>
    <source>
        <strain evidence="2 3">ElP</strain>
    </source>
</reference>
<dbReference type="EMBL" id="CP036426">
    <property type="protein sequence ID" value="QDV37636.1"/>
    <property type="molecule type" value="Genomic_DNA"/>
</dbReference>
<evidence type="ECO:0000313" key="3">
    <source>
        <dbReference type="Proteomes" id="UP000317835"/>
    </source>
</evidence>
<feature type="compositionally biased region" description="Polar residues" evidence="1">
    <location>
        <begin position="135"/>
        <end position="149"/>
    </location>
</feature>
<evidence type="ECO:0000256" key="1">
    <source>
        <dbReference type="SAM" id="MobiDB-lite"/>
    </source>
</evidence>
<protein>
    <recommendedName>
        <fullName evidence="4">Cytochrome c domain-containing protein</fullName>
    </recommendedName>
</protein>
<dbReference type="AlphaFoldDB" id="A0A518HA60"/>
<name>A0A518HA60_9BACT</name>